<feature type="domain" description="HTH iclR-type" evidence="4">
    <location>
        <begin position="12"/>
        <end position="73"/>
    </location>
</feature>
<evidence type="ECO:0000259" key="5">
    <source>
        <dbReference type="PROSITE" id="PS51078"/>
    </source>
</evidence>
<evidence type="ECO:0000313" key="7">
    <source>
        <dbReference type="Proteomes" id="UP000199202"/>
    </source>
</evidence>
<gene>
    <name evidence="6" type="ORF">SAMN05421869_11276</name>
</gene>
<reference evidence="6 7" key="1">
    <citation type="submission" date="2016-10" db="EMBL/GenBank/DDBJ databases">
        <authorList>
            <person name="de Groot N.N."/>
        </authorList>
    </citation>
    <scope>NUCLEOTIDE SEQUENCE [LARGE SCALE GENOMIC DNA]</scope>
    <source>
        <strain evidence="6 7">CGMCC 4.6533</strain>
    </source>
</reference>
<dbReference type="Gene3D" id="3.30.450.40">
    <property type="match status" value="1"/>
</dbReference>
<keyword evidence="1" id="KW-0805">Transcription regulation</keyword>
<dbReference type="InterPro" id="IPR014757">
    <property type="entry name" value="Tscrpt_reg_IclR_C"/>
</dbReference>
<proteinExistence type="predicted"/>
<evidence type="ECO:0000256" key="3">
    <source>
        <dbReference type="ARBA" id="ARBA00023163"/>
    </source>
</evidence>
<dbReference type="InterPro" id="IPR036388">
    <property type="entry name" value="WH-like_DNA-bd_sf"/>
</dbReference>
<dbReference type="Pfam" id="PF01614">
    <property type="entry name" value="IclR_C"/>
    <property type="match status" value="1"/>
</dbReference>
<evidence type="ECO:0000313" key="6">
    <source>
        <dbReference type="EMBL" id="SDJ74353.1"/>
    </source>
</evidence>
<evidence type="ECO:0000256" key="2">
    <source>
        <dbReference type="ARBA" id="ARBA00023125"/>
    </source>
</evidence>
<evidence type="ECO:0000256" key="1">
    <source>
        <dbReference type="ARBA" id="ARBA00023015"/>
    </source>
</evidence>
<dbReference type="SUPFAM" id="SSF55781">
    <property type="entry name" value="GAF domain-like"/>
    <property type="match status" value="1"/>
</dbReference>
<dbReference type="SMART" id="SM00346">
    <property type="entry name" value="HTH_ICLR"/>
    <property type="match status" value="1"/>
</dbReference>
<dbReference type="GO" id="GO:0003700">
    <property type="term" value="F:DNA-binding transcription factor activity"/>
    <property type="evidence" value="ECO:0007669"/>
    <property type="project" value="TreeGrafter"/>
</dbReference>
<dbReference type="Proteomes" id="UP000199202">
    <property type="component" value="Unassembled WGS sequence"/>
</dbReference>
<evidence type="ECO:0000259" key="4">
    <source>
        <dbReference type="PROSITE" id="PS51077"/>
    </source>
</evidence>
<dbReference type="RefSeq" id="WP_090936282.1">
    <property type="nucleotide sequence ID" value="NZ_FNDJ01000012.1"/>
</dbReference>
<keyword evidence="7" id="KW-1185">Reference proteome</keyword>
<organism evidence="6 7">
    <name type="scientific">Nonomuraea jiangxiensis</name>
    <dbReference type="NCBI Taxonomy" id="633440"/>
    <lineage>
        <taxon>Bacteria</taxon>
        <taxon>Bacillati</taxon>
        <taxon>Actinomycetota</taxon>
        <taxon>Actinomycetes</taxon>
        <taxon>Streptosporangiales</taxon>
        <taxon>Streptosporangiaceae</taxon>
        <taxon>Nonomuraea</taxon>
    </lineage>
</organism>
<dbReference type="GO" id="GO:0003677">
    <property type="term" value="F:DNA binding"/>
    <property type="evidence" value="ECO:0007669"/>
    <property type="project" value="UniProtKB-KW"/>
</dbReference>
<keyword evidence="3" id="KW-0804">Transcription</keyword>
<dbReference type="STRING" id="633440.SAMN05421869_11276"/>
<dbReference type="PANTHER" id="PTHR30136">
    <property type="entry name" value="HELIX-TURN-HELIX TRANSCRIPTIONAL REGULATOR, ICLR FAMILY"/>
    <property type="match status" value="1"/>
</dbReference>
<protein>
    <submittedName>
        <fullName evidence="6">DNA-binding transcriptional regulator, IclR family</fullName>
    </submittedName>
</protein>
<name>A0A1G8W8B5_9ACTN</name>
<dbReference type="EMBL" id="FNDJ01000012">
    <property type="protein sequence ID" value="SDJ74353.1"/>
    <property type="molecule type" value="Genomic_DNA"/>
</dbReference>
<dbReference type="OrthoDB" id="4924204at2"/>
<dbReference type="Gene3D" id="1.10.10.10">
    <property type="entry name" value="Winged helix-like DNA-binding domain superfamily/Winged helix DNA-binding domain"/>
    <property type="match status" value="1"/>
</dbReference>
<dbReference type="Pfam" id="PF09339">
    <property type="entry name" value="HTH_IclR"/>
    <property type="match status" value="1"/>
</dbReference>
<keyword evidence="2 6" id="KW-0238">DNA-binding</keyword>
<dbReference type="PROSITE" id="PS51077">
    <property type="entry name" value="HTH_ICLR"/>
    <property type="match status" value="1"/>
</dbReference>
<dbReference type="InterPro" id="IPR050707">
    <property type="entry name" value="HTH_MetabolicPath_Reg"/>
</dbReference>
<dbReference type="SUPFAM" id="SSF46785">
    <property type="entry name" value="Winged helix' DNA-binding domain"/>
    <property type="match status" value="1"/>
</dbReference>
<dbReference type="InterPro" id="IPR005471">
    <property type="entry name" value="Tscrpt_reg_IclR_N"/>
</dbReference>
<dbReference type="PANTHER" id="PTHR30136:SF35">
    <property type="entry name" value="HTH-TYPE TRANSCRIPTIONAL REGULATOR RV1719"/>
    <property type="match status" value="1"/>
</dbReference>
<dbReference type="GO" id="GO:0045892">
    <property type="term" value="P:negative regulation of DNA-templated transcription"/>
    <property type="evidence" value="ECO:0007669"/>
    <property type="project" value="TreeGrafter"/>
</dbReference>
<feature type="domain" description="IclR-ED" evidence="5">
    <location>
        <begin position="74"/>
        <end position="258"/>
    </location>
</feature>
<dbReference type="InterPro" id="IPR029016">
    <property type="entry name" value="GAF-like_dom_sf"/>
</dbReference>
<sequence length="260" mass="28138">MSNLVPGSDSVPTSVDNALSLLALIGEQRTIRVSEAAERLGVARSTAHRLLSALRRHGFVLQDKPNGVYRPGPVLHEIGLAAIGRIDIRSVARPVLEELSEQTRETVSLSLIEGRNVRFVDCVESPRTVRVGDRTGIVMPAHCTAAGKAILAGLSPMELDRRYQDRTLVTRTPNSISTWERLERELALVRRHGYALNEQEGEEGVCAVAVAVRDLTNAPLAALAVLLPAARIGQADARRDFVPLLDGAAASVQRLLRASL</sequence>
<accession>A0A1G8W8B5</accession>
<dbReference type="PROSITE" id="PS51078">
    <property type="entry name" value="ICLR_ED"/>
    <property type="match status" value="1"/>
</dbReference>
<dbReference type="InterPro" id="IPR036390">
    <property type="entry name" value="WH_DNA-bd_sf"/>
</dbReference>
<dbReference type="AlphaFoldDB" id="A0A1G8W8B5"/>